<name>A0A7J5B7B5_9MICO</name>
<keyword evidence="10" id="KW-0255">Endonuclease</keyword>
<dbReference type="NCBIfam" id="NF033681">
    <property type="entry name" value="ExeM_NucH_DNase"/>
    <property type="match status" value="1"/>
</dbReference>
<dbReference type="AlphaFoldDB" id="A0A7J5B7B5"/>
<keyword evidence="11" id="KW-1185">Reference proteome</keyword>
<dbReference type="Pfam" id="PF00932">
    <property type="entry name" value="LTD"/>
    <property type="match status" value="1"/>
</dbReference>
<proteinExistence type="predicted"/>
<evidence type="ECO:0000256" key="2">
    <source>
        <dbReference type="ARBA" id="ARBA00022525"/>
    </source>
</evidence>
<feature type="chain" id="PRO_5029715237" evidence="7">
    <location>
        <begin position="34"/>
        <end position="1062"/>
    </location>
</feature>
<keyword evidence="10" id="KW-0378">Hydrolase</keyword>
<feature type="signal peptide" evidence="7">
    <location>
        <begin position="1"/>
        <end position="33"/>
    </location>
</feature>
<feature type="region of interest" description="Disordered" evidence="5">
    <location>
        <begin position="157"/>
        <end position="214"/>
    </location>
</feature>
<dbReference type="PANTHER" id="PTHR42834">
    <property type="entry name" value="ENDONUCLEASE/EXONUCLEASE/PHOSPHATASE FAMILY PROTEIN (AFU_ORTHOLOGUE AFUA_3G09210)"/>
    <property type="match status" value="1"/>
</dbReference>
<dbReference type="InterPro" id="IPR036691">
    <property type="entry name" value="Endo/exonu/phosph_ase_sf"/>
</dbReference>
<evidence type="ECO:0000259" key="8">
    <source>
        <dbReference type="PROSITE" id="PS50847"/>
    </source>
</evidence>
<dbReference type="RefSeq" id="WP_158053369.1">
    <property type="nucleotide sequence ID" value="NZ_WBKB01000012.1"/>
</dbReference>
<feature type="region of interest" description="Disordered" evidence="5">
    <location>
        <begin position="943"/>
        <end position="1020"/>
    </location>
</feature>
<gene>
    <name evidence="10" type="ORF">F8O05_13985</name>
</gene>
<feature type="compositionally biased region" description="Gly residues" evidence="5">
    <location>
        <begin position="1002"/>
        <end position="1012"/>
    </location>
</feature>
<dbReference type="InterPro" id="IPR001322">
    <property type="entry name" value="Lamin_tail_dom"/>
</dbReference>
<evidence type="ECO:0000256" key="4">
    <source>
        <dbReference type="ARBA" id="ARBA00023088"/>
    </source>
</evidence>
<keyword evidence="2" id="KW-0964">Secreted</keyword>
<feature type="domain" description="Gram-positive cocci surface proteins LPxTG" evidence="8">
    <location>
        <begin position="1028"/>
        <end position="1062"/>
    </location>
</feature>
<evidence type="ECO:0000256" key="6">
    <source>
        <dbReference type="SAM" id="Phobius"/>
    </source>
</evidence>
<dbReference type="CDD" id="cd10283">
    <property type="entry name" value="MnuA_DNase1-like"/>
    <property type="match status" value="1"/>
</dbReference>
<dbReference type="InterPro" id="IPR036415">
    <property type="entry name" value="Lamin_tail_dom_sf"/>
</dbReference>
<feature type="domain" description="LTD" evidence="9">
    <location>
        <begin position="26"/>
        <end position="151"/>
    </location>
</feature>
<dbReference type="NCBIfam" id="TIGR01167">
    <property type="entry name" value="LPXTG_anchor"/>
    <property type="match status" value="1"/>
</dbReference>
<dbReference type="PANTHER" id="PTHR42834:SF1">
    <property type="entry name" value="ENDONUCLEASE_EXONUCLEASE_PHOSPHATASE FAMILY PROTEIN (AFU_ORTHOLOGUE AFUA_3G09210)"/>
    <property type="match status" value="1"/>
</dbReference>
<feature type="compositionally biased region" description="Polar residues" evidence="5">
    <location>
        <begin position="161"/>
        <end position="171"/>
    </location>
</feature>
<evidence type="ECO:0000256" key="3">
    <source>
        <dbReference type="ARBA" id="ARBA00022729"/>
    </source>
</evidence>
<keyword evidence="1" id="KW-0134">Cell wall</keyword>
<dbReference type="SUPFAM" id="SSF56219">
    <property type="entry name" value="DNase I-like"/>
    <property type="match status" value="1"/>
</dbReference>
<sequence>MRTELKKLGFGVLAATLAIGGVSAFSAAQPAEAASSTIVISEAYGGGGNSGAPYNQDFIELYNLSDAPVNLQGLQLEYFSANGNSGGSTTLPNVVLEPETYYLVGAAFGSNKALPAIEADHTFGANMSGTNGAVELRDSTGAVIDLVGFGTANKFEGAATPSLSNSTSAQRTDPAVDTDNNAADFSVAAPTPQNSGDTGTGDPDPVDPVEPVDPSEITPIAQIQGTGASSPLSGQTVTTQGVVTAVYTGQGSKNGFFIQEPGEVDLATHNASTGVFVYGGSSFAGGVEIGDSVQVTGGVSEYSEVTQITTTATSILTGEDALGEAVAVALPEWPTTDAEREVFEGMLLAPQGDYVVTDNYSLNQFGEIGLGFEGLLLTPSEVAAPGTAEADAVAADNEARGVLLDDGQTWNYMTNNSAKNSPLPYLTLDTPVTIGASVDFTVGDGVILDYGFDEWRFQPTAPVKGTENSPVAFEDVREAAPNLADRGDVTVATFNVLNYFTTLGADYGCSAYNDRQGNPIATSNCGNGPRGAFNEENLERQEDKIVAAIQTLDASVISLEEIEDSSDFGGHRDDALSTLVDALNADAGTDKWAYVETPEGYDVPTSGNDVIRTAFIYQPAEVSFVEGTYEILDSPAFTAGGNYANARAPLASSFIPVGEGIDGEENQFIVIGNHFKSKGGEGSGGNANTDDNVGGWNLARTLQAEALVDFAADLQEDQGTDLVFLTGDINSYSAETPITTIVDAGYEHLTVGGPEYSYSFGGTVGSLDHVFASQAANELIVDQDIWTINANEAIALEYSRYNYNVADLYDASPYRSSDHNPAIIALQFSEEDDTETPGPTDDETPVEASVTLDLETLTQSESVNGVTYQGEGFPGDTVRIEVVQEDGTVSLINEAAAVSEGAFNGAIVYRDGDENAIPMPVGTHTIRFTQVVDGEELIVEAPFEVVADEDENPTPTTPDEGDEDAGQDGDDQGDQDGAAEGDDNQGSQDAGANEDGSTKGSDNGGSGNGGSNAGDKGDFAGDNHEGGLAKTGAEDTLLIALAVGIVLLLAGAGIMLQRRLRA</sequence>
<protein>
    <submittedName>
        <fullName evidence="10">ExeM/NucH family extracellular endonuclease</fullName>
    </submittedName>
</protein>
<evidence type="ECO:0000256" key="1">
    <source>
        <dbReference type="ARBA" id="ARBA00022512"/>
    </source>
</evidence>
<keyword evidence="6" id="KW-0472">Membrane</keyword>
<dbReference type="Gene3D" id="3.60.10.10">
    <property type="entry name" value="Endonuclease/exonuclease/phosphatase"/>
    <property type="match status" value="1"/>
</dbReference>
<evidence type="ECO:0000313" key="10">
    <source>
        <dbReference type="EMBL" id="KAB1640808.1"/>
    </source>
</evidence>
<evidence type="ECO:0000259" key="9">
    <source>
        <dbReference type="PROSITE" id="PS51841"/>
    </source>
</evidence>
<keyword evidence="10" id="KW-0540">Nuclease</keyword>
<keyword evidence="3 7" id="KW-0732">Signal</keyword>
<comment type="caution">
    <text evidence="10">The sequence shown here is derived from an EMBL/GenBank/DDBJ whole genome shotgun (WGS) entry which is preliminary data.</text>
</comment>
<feature type="compositionally biased region" description="Acidic residues" evidence="5">
    <location>
        <begin position="959"/>
        <end position="983"/>
    </location>
</feature>
<dbReference type="EMBL" id="WBKB01000012">
    <property type="protein sequence ID" value="KAB1640808.1"/>
    <property type="molecule type" value="Genomic_DNA"/>
</dbReference>
<dbReference type="Proteomes" id="UP000433493">
    <property type="component" value="Unassembled WGS sequence"/>
</dbReference>
<dbReference type="PROSITE" id="PS50847">
    <property type="entry name" value="GRAM_POS_ANCHORING"/>
    <property type="match status" value="1"/>
</dbReference>
<keyword evidence="6" id="KW-1133">Transmembrane helix</keyword>
<organism evidence="10 11">
    <name type="scientific">Gulosibacter chungangensis</name>
    <dbReference type="NCBI Taxonomy" id="979746"/>
    <lineage>
        <taxon>Bacteria</taxon>
        <taxon>Bacillati</taxon>
        <taxon>Actinomycetota</taxon>
        <taxon>Actinomycetes</taxon>
        <taxon>Micrococcales</taxon>
        <taxon>Microbacteriaceae</taxon>
        <taxon>Gulosibacter</taxon>
    </lineage>
</organism>
<dbReference type="CDD" id="cd04486">
    <property type="entry name" value="YhcR_OBF_like"/>
    <property type="match status" value="1"/>
</dbReference>
<dbReference type="InterPro" id="IPR019931">
    <property type="entry name" value="LPXTG_anchor"/>
</dbReference>
<keyword evidence="6" id="KW-0812">Transmembrane</keyword>
<dbReference type="PROSITE" id="PS51841">
    <property type="entry name" value="LTD"/>
    <property type="match status" value="1"/>
</dbReference>
<keyword evidence="4" id="KW-0572">Peptidoglycan-anchor</keyword>
<accession>A0A7J5B7B5</accession>
<evidence type="ECO:0000256" key="7">
    <source>
        <dbReference type="SAM" id="SignalP"/>
    </source>
</evidence>
<dbReference type="InterPro" id="IPR047971">
    <property type="entry name" value="ExeM-like"/>
</dbReference>
<evidence type="ECO:0000313" key="11">
    <source>
        <dbReference type="Proteomes" id="UP000433493"/>
    </source>
</evidence>
<evidence type="ECO:0000256" key="5">
    <source>
        <dbReference type="SAM" id="MobiDB-lite"/>
    </source>
</evidence>
<dbReference type="OrthoDB" id="1016457at2"/>
<feature type="transmembrane region" description="Helical" evidence="6">
    <location>
        <begin position="1037"/>
        <end position="1056"/>
    </location>
</feature>
<dbReference type="SUPFAM" id="SSF74853">
    <property type="entry name" value="Lamin A/C globular tail domain"/>
    <property type="match status" value="1"/>
</dbReference>
<reference evidence="10 11" key="1">
    <citation type="submission" date="2019-09" db="EMBL/GenBank/DDBJ databases">
        <title>Phylogeny of genus Pseudoclavibacter and closely related genus.</title>
        <authorList>
            <person name="Li Y."/>
        </authorList>
    </citation>
    <scope>NUCLEOTIDE SEQUENCE [LARGE SCALE GENOMIC DNA]</scope>
    <source>
        <strain evidence="10 11">KCTC 13959</strain>
    </source>
</reference>
<dbReference type="GO" id="GO:0004519">
    <property type="term" value="F:endonuclease activity"/>
    <property type="evidence" value="ECO:0007669"/>
    <property type="project" value="UniProtKB-KW"/>
</dbReference>